<dbReference type="InterPro" id="IPR036465">
    <property type="entry name" value="vWFA_dom_sf"/>
</dbReference>
<dbReference type="PROSITE" id="PS50234">
    <property type="entry name" value="VWFA"/>
    <property type="match status" value="1"/>
</dbReference>
<name>A0AAV3P6N9_LITER</name>
<protein>
    <recommendedName>
        <fullName evidence="1">VWFA domain-containing protein</fullName>
    </recommendedName>
</protein>
<proteinExistence type="predicted"/>
<reference evidence="2 3" key="1">
    <citation type="submission" date="2024-01" db="EMBL/GenBank/DDBJ databases">
        <title>The complete chloroplast genome sequence of Lithospermum erythrorhizon: insights into the phylogenetic relationship among Boraginaceae species and the maternal lineages of purple gromwells.</title>
        <authorList>
            <person name="Okada T."/>
            <person name="Watanabe K."/>
        </authorList>
    </citation>
    <scope>NUCLEOTIDE SEQUENCE [LARGE SCALE GENOMIC DNA]</scope>
</reference>
<organism evidence="2 3">
    <name type="scientific">Lithospermum erythrorhizon</name>
    <name type="common">Purple gromwell</name>
    <name type="synonym">Lithospermum officinale var. erythrorhizon</name>
    <dbReference type="NCBI Taxonomy" id="34254"/>
    <lineage>
        <taxon>Eukaryota</taxon>
        <taxon>Viridiplantae</taxon>
        <taxon>Streptophyta</taxon>
        <taxon>Embryophyta</taxon>
        <taxon>Tracheophyta</taxon>
        <taxon>Spermatophyta</taxon>
        <taxon>Magnoliopsida</taxon>
        <taxon>eudicotyledons</taxon>
        <taxon>Gunneridae</taxon>
        <taxon>Pentapetalae</taxon>
        <taxon>asterids</taxon>
        <taxon>lamiids</taxon>
        <taxon>Boraginales</taxon>
        <taxon>Boraginaceae</taxon>
        <taxon>Boraginoideae</taxon>
        <taxon>Lithospermeae</taxon>
        <taxon>Lithospermum</taxon>
    </lineage>
</organism>
<keyword evidence="3" id="KW-1185">Reference proteome</keyword>
<dbReference type="PANTHER" id="PTHR46503:SF9">
    <property type="entry name" value="INTER ALPHA-TRYPSIN INHIBITOR, HEAVY CHAIN-LIKE PROTEIN"/>
    <property type="match status" value="1"/>
</dbReference>
<dbReference type="AlphaFoldDB" id="A0AAV3P6N9"/>
<dbReference type="Gene3D" id="3.40.50.410">
    <property type="entry name" value="von Willebrand factor, type A domain"/>
    <property type="match status" value="1"/>
</dbReference>
<dbReference type="Proteomes" id="UP001454036">
    <property type="component" value="Unassembled WGS sequence"/>
</dbReference>
<comment type="caution">
    <text evidence="2">The sequence shown here is derived from an EMBL/GenBank/DDBJ whole genome shotgun (WGS) entry which is preliminary data.</text>
</comment>
<evidence type="ECO:0000259" key="1">
    <source>
        <dbReference type="PROSITE" id="PS50234"/>
    </source>
</evidence>
<dbReference type="SMART" id="SM00327">
    <property type="entry name" value="VWA"/>
    <property type="match status" value="1"/>
</dbReference>
<dbReference type="InterPro" id="IPR002035">
    <property type="entry name" value="VWF_A"/>
</dbReference>
<dbReference type="EMBL" id="BAABME010000919">
    <property type="protein sequence ID" value="GAA0146376.1"/>
    <property type="molecule type" value="Genomic_DNA"/>
</dbReference>
<dbReference type="PANTHER" id="PTHR46503">
    <property type="entry name" value="INTER-ALPHA-TRYPSIN INHIBITOR HEAVY CHAIN-LIKE PROTEIN"/>
    <property type="match status" value="1"/>
</dbReference>
<dbReference type="Pfam" id="PF13768">
    <property type="entry name" value="VWA_3"/>
    <property type="match status" value="1"/>
</dbReference>
<accession>A0AAV3P6N9</accession>
<evidence type="ECO:0000313" key="3">
    <source>
        <dbReference type="Proteomes" id="UP001454036"/>
    </source>
</evidence>
<feature type="domain" description="VWFA" evidence="1">
    <location>
        <begin position="321"/>
        <end position="498"/>
    </location>
</feature>
<gene>
    <name evidence="2" type="ORF">LIER_06351</name>
</gene>
<evidence type="ECO:0000313" key="2">
    <source>
        <dbReference type="EMBL" id="GAA0146376.1"/>
    </source>
</evidence>
<dbReference type="SUPFAM" id="SSF53300">
    <property type="entry name" value="vWA-like"/>
    <property type="match status" value="1"/>
</dbReference>
<sequence>MAEDISKAVDLGLKLSKRIRTEKPISTAPPESESMQSKHETTCPMAYAVITKPGIVDNPDIRSYQPYVHGKCEPPALIPLEMKGVEMEVDCCLDTAFVTVKGTWRLHCVTASKSSHCRVAVPMGEQGSVLGVEVESPEKIFQTQLIGLEDNKQTQGSVKARDGFLLKRKIYTIQVPKVAGGSLLSIKVRWSQRLLYQDGCFSLHLPFSFPSYVNPIGKISKKEKIALSLNSGTGTEVTCECASHHLKVISRQAGKLGLLYEREVSRWSSNDFNFSYNVSARDISGHLFLQSPSLQDVDRREMFCLYLFPGNSKNKKVFMKEVVYVVDISSSMSGGPLENVKCALLEALQNLSSGDSFNIIAFNHSSSSFSKSLVPATSEAIDGAIQWVDTNFVAEGGTNLSVPLHQAIRMMSGSAEAIPLIFLITDGACEDEKEICQVLRSDLVKGGLNSPRICTFGIGSYCNHYFLQMLAQIGRGCYDAAYDLQSISRRMERLLQNASSVTFADLHVDAFEHLDSLELHPFQVPDLLAGSPLTVFGRFSGDFPDSVNIRGILPDMRSYIVNVKVQQDKGMQIEKVFARRIIDALTAQAWLSGNKDTKSKIANLSLHTGVPSEYTSMILNEKDKRQPSKIDAEEKLANAGDTRTIILLPLGVGFGNLKATTENLPLSASEPRLYETSEMILKAASTCCGRVMDQCCCMCFIQSCSRLSDRCAVTFTQLCGALACFECFNICFDVCCECG</sequence>